<gene>
    <name evidence="2" type="ORF">TUM3794_19950</name>
</gene>
<proteinExistence type="predicted"/>
<dbReference type="EMBL" id="BPEU01000013">
    <property type="protein sequence ID" value="GIU40902.1"/>
    <property type="molecule type" value="Genomic_DNA"/>
</dbReference>
<evidence type="ECO:0008006" key="4">
    <source>
        <dbReference type="Google" id="ProtNLM"/>
    </source>
</evidence>
<name>A0ABQ4P099_SHECO</name>
<keyword evidence="1" id="KW-0472">Membrane</keyword>
<reference evidence="2 3" key="1">
    <citation type="submission" date="2021-05" db="EMBL/GenBank/DDBJ databases">
        <title>Molecular characterization for Shewanella algae harboring chromosomal blaOXA-55-like strains isolated from clinical and environment sample.</title>
        <authorList>
            <person name="Ohama Y."/>
            <person name="Aoki K."/>
            <person name="Harada S."/>
            <person name="Moriya K."/>
            <person name="Ishii Y."/>
            <person name="Tateda K."/>
        </authorList>
    </citation>
    <scope>NUCLEOTIDE SEQUENCE [LARGE SCALE GENOMIC DNA]</scope>
    <source>
        <strain evidence="2 3">MBTL60-118</strain>
    </source>
</reference>
<accession>A0ABQ4P099</accession>
<protein>
    <recommendedName>
        <fullName evidence="4">DUF3149 domain-containing protein</fullName>
    </recommendedName>
</protein>
<dbReference type="Proteomes" id="UP000773469">
    <property type="component" value="Unassembled WGS sequence"/>
</dbReference>
<sequence length="44" mass="4917">MSNYIVSPETFILYSLAGFSVATLMLVAVGFFAFKLDRSKQPKK</sequence>
<keyword evidence="3" id="KW-1185">Reference proteome</keyword>
<feature type="transmembrane region" description="Helical" evidence="1">
    <location>
        <begin position="12"/>
        <end position="34"/>
    </location>
</feature>
<evidence type="ECO:0000256" key="1">
    <source>
        <dbReference type="SAM" id="Phobius"/>
    </source>
</evidence>
<comment type="caution">
    <text evidence="2">The sequence shown here is derived from an EMBL/GenBank/DDBJ whole genome shotgun (WGS) entry which is preliminary data.</text>
</comment>
<evidence type="ECO:0000313" key="3">
    <source>
        <dbReference type="Proteomes" id="UP000773469"/>
    </source>
</evidence>
<evidence type="ECO:0000313" key="2">
    <source>
        <dbReference type="EMBL" id="GIU40902.1"/>
    </source>
</evidence>
<keyword evidence="1" id="KW-1133">Transmembrane helix</keyword>
<organism evidence="2 3">
    <name type="scientific">Shewanella colwelliana</name>
    <name type="common">Alteromonas colwelliana</name>
    <dbReference type="NCBI Taxonomy" id="23"/>
    <lineage>
        <taxon>Bacteria</taxon>
        <taxon>Pseudomonadati</taxon>
        <taxon>Pseudomonadota</taxon>
        <taxon>Gammaproteobacteria</taxon>
        <taxon>Alteromonadales</taxon>
        <taxon>Shewanellaceae</taxon>
        <taxon>Shewanella</taxon>
    </lineage>
</organism>
<keyword evidence="1" id="KW-0812">Transmembrane</keyword>